<dbReference type="PANTHER" id="PTHR43133">
    <property type="entry name" value="RNA POLYMERASE ECF-TYPE SIGMA FACTO"/>
    <property type="match status" value="1"/>
</dbReference>
<dbReference type="Gene3D" id="1.10.1740.10">
    <property type="match status" value="1"/>
</dbReference>
<proteinExistence type="inferred from homology"/>
<comment type="similarity">
    <text evidence="1">Belongs to the sigma-70 factor family. ECF subfamily.</text>
</comment>
<keyword evidence="3" id="KW-0731">Sigma factor</keyword>
<dbReference type="InterPro" id="IPR014284">
    <property type="entry name" value="RNA_pol_sigma-70_dom"/>
</dbReference>
<dbReference type="InterPro" id="IPR013325">
    <property type="entry name" value="RNA_pol_sigma_r2"/>
</dbReference>
<evidence type="ECO:0000256" key="4">
    <source>
        <dbReference type="ARBA" id="ARBA00023163"/>
    </source>
</evidence>
<dbReference type="GO" id="GO:0016987">
    <property type="term" value="F:sigma factor activity"/>
    <property type="evidence" value="ECO:0007669"/>
    <property type="project" value="UniProtKB-KW"/>
</dbReference>
<dbReference type="Pfam" id="PF08281">
    <property type="entry name" value="Sigma70_r4_2"/>
    <property type="match status" value="1"/>
</dbReference>
<dbReference type="Gene3D" id="1.10.10.10">
    <property type="entry name" value="Winged helix-like DNA-binding domain superfamily/Winged helix DNA-binding domain"/>
    <property type="match status" value="1"/>
</dbReference>
<keyword evidence="2" id="KW-0805">Transcription regulation</keyword>
<dbReference type="NCBIfam" id="TIGR02937">
    <property type="entry name" value="sigma70-ECF"/>
    <property type="match status" value="1"/>
</dbReference>
<evidence type="ECO:0000313" key="6">
    <source>
        <dbReference type="EMBL" id="VAW92122.1"/>
    </source>
</evidence>
<dbReference type="InterPro" id="IPR036388">
    <property type="entry name" value="WH-like_DNA-bd_sf"/>
</dbReference>
<evidence type="ECO:0000256" key="3">
    <source>
        <dbReference type="ARBA" id="ARBA00023082"/>
    </source>
</evidence>
<evidence type="ECO:0000259" key="5">
    <source>
        <dbReference type="Pfam" id="PF08281"/>
    </source>
</evidence>
<dbReference type="InterPro" id="IPR039425">
    <property type="entry name" value="RNA_pol_sigma-70-like"/>
</dbReference>
<dbReference type="InterPro" id="IPR013249">
    <property type="entry name" value="RNA_pol_sigma70_r4_t2"/>
</dbReference>
<evidence type="ECO:0000256" key="1">
    <source>
        <dbReference type="ARBA" id="ARBA00010641"/>
    </source>
</evidence>
<dbReference type="PANTHER" id="PTHR43133:SF64">
    <property type="entry name" value="ECF SIGMA FACTOR"/>
    <property type="match status" value="1"/>
</dbReference>
<reference evidence="6" key="1">
    <citation type="submission" date="2018-06" db="EMBL/GenBank/DDBJ databases">
        <authorList>
            <person name="Zhirakovskaya E."/>
        </authorList>
    </citation>
    <scope>NUCLEOTIDE SEQUENCE</scope>
</reference>
<dbReference type="InterPro" id="IPR013324">
    <property type="entry name" value="RNA_pol_sigma_r3/r4-like"/>
</dbReference>
<dbReference type="GO" id="GO:0003677">
    <property type="term" value="F:DNA binding"/>
    <property type="evidence" value="ECO:0007669"/>
    <property type="project" value="InterPro"/>
</dbReference>
<organism evidence="6">
    <name type="scientific">hydrothermal vent metagenome</name>
    <dbReference type="NCBI Taxonomy" id="652676"/>
    <lineage>
        <taxon>unclassified sequences</taxon>
        <taxon>metagenomes</taxon>
        <taxon>ecological metagenomes</taxon>
    </lineage>
</organism>
<gene>
    <name evidence="6" type="ORF">MNBD_GAMMA23-908</name>
</gene>
<accession>A0A3B0ZXG9</accession>
<dbReference type="NCBIfam" id="NF006550">
    <property type="entry name" value="PRK09047.1"/>
    <property type="match status" value="1"/>
</dbReference>
<feature type="domain" description="RNA polymerase sigma factor 70 region 4 type 2" evidence="5">
    <location>
        <begin position="148"/>
        <end position="196"/>
    </location>
</feature>
<dbReference type="EMBL" id="UOFT01000022">
    <property type="protein sequence ID" value="VAW92122.1"/>
    <property type="molecule type" value="Genomic_DNA"/>
</dbReference>
<sequence>MLNSKTQPYQDNESTIADNIADDNAAQTLDAFLASVEQRAYRMAYIATSNKEDALDIVQDAMIMLVNKYSQRQYTEWPPLFHRIVQNTIRDWYRRQSVRNKFRQWFSGNGAADSDIEQDWESQVMQQAVNVRANPTVDQNQNDKAMVQLMNALNHLPVRQQQTFLLRCWEGLDTKQTAAAMSISEGSVKTHYSRAVHELRNQLGEHYGD</sequence>
<dbReference type="SUPFAM" id="SSF88946">
    <property type="entry name" value="Sigma2 domain of RNA polymerase sigma factors"/>
    <property type="match status" value="1"/>
</dbReference>
<evidence type="ECO:0000256" key="2">
    <source>
        <dbReference type="ARBA" id="ARBA00023015"/>
    </source>
</evidence>
<dbReference type="GO" id="GO:0006352">
    <property type="term" value="P:DNA-templated transcription initiation"/>
    <property type="evidence" value="ECO:0007669"/>
    <property type="project" value="InterPro"/>
</dbReference>
<dbReference type="CDD" id="cd06171">
    <property type="entry name" value="Sigma70_r4"/>
    <property type="match status" value="1"/>
</dbReference>
<protein>
    <recommendedName>
        <fullName evidence="5">RNA polymerase sigma factor 70 region 4 type 2 domain-containing protein</fullName>
    </recommendedName>
</protein>
<dbReference type="AlphaFoldDB" id="A0A3B0ZXG9"/>
<dbReference type="SUPFAM" id="SSF88659">
    <property type="entry name" value="Sigma3 and sigma4 domains of RNA polymerase sigma factors"/>
    <property type="match status" value="1"/>
</dbReference>
<name>A0A3B0ZXG9_9ZZZZ</name>
<keyword evidence="4" id="KW-0804">Transcription</keyword>